<evidence type="ECO:0000256" key="2">
    <source>
        <dbReference type="SAM" id="MobiDB-lite"/>
    </source>
</evidence>
<dbReference type="GO" id="GO:0003677">
    <property type="term" value="F:DNA binding"/>
    <property type="evidence" value="ECO:0007669"/>
    <property type="project" value="UniProtKB-KW"/>
</dbReference>
<dbReference type="PROSITE" id="PS50943">
    <property type="entry name" value="HTH_CROC1"/>
    <property type="match status" value="1"/>
</dbReference>
<dbReference type="OrthoDB" id="6315255at2"/>
<keyword evidence="1" id="KW-0238">DNA-binding</keyword>
<dbReference type="AlphaFoldDB" id="A0A437S6K8"/>
<comment type="caution">
    <text evidence="4">The sequence shown here is derived from an EMBL/GenBank/DDBJ whole genome shotgun (WGS) entry which is preliminary data.</text>
</comment>
<protein>
    <submittedName>
        <fullName evidence="4">XRE family transcriptional regulator</fullName>
    </submittedName>
</protein>
<organism evidence="4 5">
    <name type="scientific">Anaerosphaera multitolerans</name>
    <dbReference type="NCBI Taxonomy" id="2487351"/>
    <lineage>
        <taxon>Bacteria</taxon>
        <taxon>Bacillati</taxon>
        <taxon>Bacillota</taxon>
        <taxon>Tissierellia</taxon>
        <taxon>Tissierellales</taxon>
        <taxon>Peptoniphilaceae</taxon>
        <taxon>Anaerosphaera</taxon>
    </lineage>
</organism>
<feature type="region of interest" description="Disordered" evidence="2">
    <location>
        <begin position="217"/>
        <end position="240"/>
    </location>
</feature>
<evidence type="ECO:0000313" key="5">
    <source>
        <dbReference type="Proteomes" id="UP000288812"/>
    </source>
</evidence>
<reference evidence="4 5" key="1">
    <citation type="submission" date="2018-11" db="EMBL/GenBank/DDBJ databases">
        <title>Genome sequencing and assembly of Anaerosphaera sp. nov., GS7-6-2.</title>
        <authorList>
            <person name="Rettenmaier R."/>
            <person name="Liebl W."/>
            <person name="Zverlov V."/>
        </authorList>
    </citation>
    <scope>NUCLEOTIDE SEQUENCE [LARGE SCALE GENOMIC DNA]</scope>
    <source>
        <strain evidence="4 5">GS7-6-2</strain>
    </source>
</reference>
<gene>
    <name evidence="4" type="ORF">EF514_05975</name>
</gene>
<dbReference type="Gene3D" id="1.10.260.40">
    <property type="entry name" value="lambda repressor-like DNA-binding domains"/>
    <property type="match status" value="1"/>
</dbReference>
<name>A0A437S6K8_9FIRM</name>
<feature type="domain" description="HTH cro/C1-type" evidence="3">
    <location>
        <begin position="7"/>
        <end position="64"/>
    </location>
</feature>
<dbReference type="SMART" id="SM00530">
    <property type="entry name" value="HTH_XRE"/>
    <property type="match status" value="1"/>
</dbReference>
<dbReference type="SUPFAM" id="SSF47413">
    <property type="entry name" value="lambda repressor-like DNA-binding domains"/>
    <property type="match status" value="1"/>
</dbReference>
<dbReference type="RefSeq" id="WP_127724516.1">
    <property type="nucleotide sequence ID" value="NZ_RLIH01000007.1"/>
</dbReference>
<evidence type="ECO:0000259" key="3">
    <source>
        <dbReference type="PROSITE" id="PS50943"/>
    </source>
</evidence>
<dbReference type="InterPro" id="IPR010982">
    <property type="entry name" value="Lambda_DNA-bd_dom_sf"/>
</dbReference>
<feature type="compositionally biased region" description="Low complexity" evidence="2">
    <location>
        <begin position="217"/>
        <end position="226"/>
    </location>
</feature>
<evidence type="ECO:0000313" key="4">
    <source>
        <dbReference type="EMBL" id="RVU54649.1"/>
    </source>
</evidence>
<keyword evidence="5" id="KW-1185">Reference proteome</keyword>
<proteinExistence type="predicted"/>
<sequence length="240" mass="27488">MNFGEILKKLRSEKRITQKELGEIIGKSNRVISYYENEIGKDNYPDKETLEKIAKYFNVSISYLMGLDTDKMSPEMVLLDKLIDKTSAGLISWAEINNSYEFDLVYDLSNTSFPFESTSNGPYGTNYSIESFDTKVFDLYIANIGGNEYLLINYSDHPNNSINLYIITGESEEDIIHIDESTAGYLLKDLLEIVKGETDYNPTKKIKNLIDDLDNLNNQSNQTQDTKNNSFEADDYEMPF</sequence>
<dbReference type="CDD" id="cd00093">
    <property type="entry name" value="HTH_XRE"/>
    <property type="match status" value="1"/>
</dbReference>
<dbReference type="InterPro" id="IPR001387">
    <property type="entry name" value="Cro/C1-type_HTH"/>
</dbReference>
<evidence type="ECO:0000256" key="1">
    <source>
        <dbReference type="ARBA" id="ARBA00023125"/>
    </source>
</evidence>
<dbReference type="Proteomes" id="UP000288812">
    <property type="component" value="Unassembled WGS sequence"/>
</dbReference>
<dbReference type="EMBL" id="RLIH01000007">
    <property type="protein sequence ID" value="RVU54649.1"/>
    <property type="molecule type" value="Genomic_DNA"/>
</dbReference>
<dbReference type="Pfam" id="PF01381">
    <property type="entry name" value="HTH_3"/>
    <property type="match status" value="1"/>
</dbReference>
<dbReference type="PANTHER" id="PTHR46558">
    <property type="entry name" value="TRACRIPTIONAL REGULATORY PROTEIN-RELATED-RELATED"/>
    <property type="match status" value="1"/>
</dbReference>
<accession>A0A437S6K8</accession>
<dbReference type="PANTHER" id="PTHR46558:SF11">
    <property type="entry name" value="HTH-TYPE TRANSCRIPTIONAL REGULATOR XRE"/>
    <property type="match status" value="1"/>
</dbReference>